<dbReference type="EMBL" id="BEGY01000042">
    <property type="protein sequence ID" value="GAX79388.1"/>
    <property type="molecule type" value="Genomic_DNA"/>
</dbReference>
<evidence type="ECO:0000256" key="1">
    <source>
        <dbReference type="ARBA" id="ARBA00004430"/>
    </source>
</evidence>
<dbReference type="SMART" id="SM00369">
    <property type="entry name" value="LRR_TYP"/>
    <property type="match status" value="4"/>
</dbReference>
<feature type="region of interest" description="Disordered" evidence="4">
    <location>
        <begin position="1"/>
        <end position="56"/>
    </location>
</feature>
<evidence type="ECO:0008006" key="7">
    <source>
        <dbReference type="Google" id="ProtNLM"/>
    </source>
</evidence>
<keyword evidence="6" id="KW-1185">Reference proteome</keyword>
<feature type="non-terminal residue" evidence="5">
    <location>
        <position position="1072"/>
    </location>
</feature>
<dbReference type="SUPFAM" id="SSF52058">
    <property type="entry name" value="L domain-like"/>
    <property type="match status" value="1"/>
</dbReference>
<evidence type="ECO:0000313" key="6">
    <source>
        <dbReference type="Proteomes" id="UP000232323"/>
    </source>
</evidence>
<dbReference type="PANTHER" id="PTHR46652">
    <property type="entry name" value="LEUCINE-RICH REPEAT AND IQ DOMAIN-CONTAINING PROTEIN 1-RELATED"/>
    <property type="match status" value="1"/>
</dbReference>
<dbReference type="InterPro" id="IPR038765">
    <property type="entry name" value="Papain-like_cys_pep_sf"/>
</dbReference>
<feature type="compositionally biased region" description="Basic residues" evidence="4">
    <location>
        <begin position="28"/>
        <end position="37"/>
    </location>
</feature>
<feature type="compositionally biased region" description="Low complexity" evidence="4">
    <location>
        <begin position="15"/>
        <end position="27"/>
    </location>
</feature>
<dbReference type="Proteomes" id="UP000232323">
    <property type="component" value="Unassembled WGS sequence"/>
</dbReference>
<accession>A0A250X8I0</accession>
<keyword evidence="3" id="KW-0677">Repeat</keyword>
<proteinExistence type="predicted"/>
<dbReference type="SMART" id="SM00365">
    <property type="entry name" value="LRR_SD22"/>
    <property type="match status" value="7"/>
</dbReference>
<evidence type="ECO:0000256" key="3">
    <source>
        <dbReference type="ARBA" id="ARBA00022737"/>
    </source>
</evidence>
<reference evidence="5 6" key="1">
    <citation type="submission" date="2017-08" db="EMBL/GenBank/DDBJ databases">
        <title>Acidophilic green algal genome provides insights into adaptation to an acidic environment.</title>
        <authorList>
            <person name="Hirooka S."/>
            <person name="Hirose Y."/>
            <person name="Kanesaki Y."/>
            <person name="Higuchi S."/>
            <person name="Fujiwara T."/>
            <person name="Onuma R."/>
            <person name="Era A."/>
            <person name="Ohbayashi R."/>
            <person name="Uzuka A."/>
            <person name="Nozaki H."/>
            <person name="Yoshikawa H."/>
            <person name="Miyagishima S.Y."/>
        </authorList>
    </citation>
    <scope>NUCLEOTIDE SEQUENCE [LARGE SCALE GENOMIC DNA]</scope>
    <source>
        <strain evidence="5 6">NIES-2499</strain>
    </source>
</reference>
<dbReference type="Gene3D" id="3.80.10.10">
    <property type="entry name" value="Ribonuclease Inhibitor"/>
    <property type="match status" value="2"/>
</dbReference>
<dbReference type="InterPro" id="IPR032675">
    <property type="entry name" value="LRR_dom_sf"/>
</dbReference>
<sequence length="1072" mass="114426">MPDLSSFSDDVSLASKFSTSSRVSKSSTRSKKSKKSSKKDGGASGTKEPQKPECTQEIIQSGLSQLGRRADGLRAAYLTLQVTGTSLQNTAPLSAYQHIQTLLIRNNELIDLSTLGNLQSLTHLDASGNKLTNVLGFTLPPECENNLRYADFSSNLVTSIDNLLAFSRLLTLDLSSNQVERICGLRGLQMLQRLSLSNNKLVSCMGLEELSSLRDLDLSDNVLMSLEPISPLVGLEVLNVAGNQLVQLKGLDSLVALRQLDVSRNLIPSLDCIAHVQEAALLSELTTMGNPLDRCMNVRLHIVHLLPQVTILNGMPVEAKEKVISSNMHGADAEALRTIRRKYFPNGELDDGGGAPPPPSAGLIASKAEEEQEETMSSEFLRVDAWARSLAPGSSSSSSSTPTPGSPRPWWSAALAVAAVLKPTASVVSSPSLLTLVEGNEEEDPTGAGEAAASASSVPASAALSPMASMASLGVPEAGDVAAFTRSAEAAPLLCLADQLASVCGESHLLIARACWQWVAAHTVPPKREDTWSVTEPLFGAGNGGESMTNGEVAELALLNAAKNASGGAGAWSERAAWLFVQLARACHLEAVLIPGYWRNGTLPPGSRFEAHNHCWAAVKVGRRWRLIDPTAAALGGGAGASSGPFFVPPEALIYTYFPLEAQWQLLDDPISLNAWWDLPECSVSFFARGCKLMDFNSGLHSINVLSSFKEGDRMPCLQVDIYAWQQPGSYLSHSVHDAVTGKLVGTWPQKSGFTSSTGQLLFQQVSYGPGTRCAVEFGATTFPTQTTQILATFPRPGEYNLEVHNVTELPGGVPLQVDGKTLTLRLAVSDEVLRVKVVVPEPEAHDPEDGILHDPANPVILLPSTHPGFIRGRCELVSPLPTAVVEADRTETFEVIAPGANRVIIAGPSGEIIAELKQLSELMRAMSYRNRPSSAVGDGPARFRHELQVPRVSSLTLKAYFVHHGALAGGEWTPLLTIQVNGMVIESASKLTIQVNGMVIESASKLTIQVNGMVIESASKLTIQVNGMVIESASKLTIQVNGMVIESASKLTIQVNGMVIESASKLTIQVN</sequence>
<organism evidence="5 6">
    <name type="scientific">Chlamydomonas eustigma</name>
    <dbReference type="NCBI Taxonomy" id="1157962"/>
    <lineage>
        <taxon>Eukaryota</taxon>
        <taxon>Viridiplantae</taxon>
        <taxon>Chlorophyta</taxon>
        <taxon>core chlorophytes</taxon>
        <taxon>Chlorophyceae</taxon>
        <taxon>CS clade</taxon>
        <taxon>Chlamydomonadales</taxon>
        <taxon>Chlamydomonadaceae</taxon>
        <taxon>Chlamydomonas</taxon>
    </lineage>
</organism>
<comment type="caution">
    <text evidence="5">The sequence shown here is derived from an EMBL/GenBank/DDBJ whole genome shotgun (WGS) entry which is preliminary data.</text>
</comment>
<gene>
    <name evidence="5" type="ORF">CEUSTIGMA_g6830.t1</name>
</gene>
<dbReference type="STRING" id="1157962.A0A250X8I0"/>
<dbReference type="SUPFAM" id="SSF54001">
    <property type="entry name" value="Cysteine proteinases"/>
    <property type="match status" value="1"/>
</dbReference>
<evidence type="ECO:0000313" key="5">
    <source>
        <dbReference type="EMBL" id="GAX79388.1"/>
    </source>
</evidence>
<comment type="subcellular location">
    <subcellularLocation>
        <location evidence="1">Cytoplasm</location>
        <location evidence="1">Cytoskeleton</location>
        <location evidence="1">Cilium axoneme</location>
    </subcellularLocation>
</comment>
<protein>
    <recommendedName>
        <fullName evidence="7">Transglutaminase-like domain-containing protein</fullName>
    </recommendedName>
</protein>
<dbReference type="GO" id="GO:0005930">
    <property type="term" value="C:axoneme"/>
    <property type="evidence" value="ECO:0007669"/>
    <property type="project" value="UniProtKB-SubCell"/>
</dbReference>
<feature type="region of interest" description="Disordered" evidence="4">
    <location>
        <begin position="346"/>
        <end position="378"/>
    </location>
</feature>
<dbReference type="InterPro" id="IPR003591">
    <property type="entry name" value="Leu-rich_rpt_typical-subtyp"/>
</dbReference>
<dbReference type="InterPro" id="IPR001611">
    <property type="entry name" value="Leu-rich_rpt"/>
</dbReference>
<dbReference type="OrthoDB" id="1517790at2759"/>
<dbReference type="InterPro" id="IPR050836">
    <property type="entry name" value="SDS22/Internalin_LRR"/>
</dbReference>
<dbReference type="AlphaFoldDB" id="A0A250X8I0"/>
<keyword evidence="2" id="KW-0433">Leucine-rich repeat</keyword>
<dbReference type="PROSITE" id="PS51450">
    <property type="entry name" value="LRR"/>
    <property type="match status" value="4"/>
</dbReference>
<dbReference type="PANTHER" id="PTHR46652:SF3">
    <property type="entry name" value="LEUCINE-RICH REPEAT-CONTAINING PROTEIN 9"/>
    <property type="match status" value="1"/>
</dbReference>
<evidence type="ECO:0000256" key="4">
    <source>
        <dbReference type="SAM" id="MobiDB-lite"/>
    </source>
</evidence>
<evidence type="ECO:0000256" key="2">
    <source>
        <dbReference type="ARBA" id="ARBA00022614"/>
    </source>
</evidence>
<name>A0A250X8I0_9CHLO</name>